<organism evidence="1 2">
    <name type="scientific">Ohessyouella blattaphilus</name>
    <dbReference type="NCBI Taxonomy" id="2949333"/>
    <lineage>
        <taxon>Bacteria</taxon>
        <taxon>Bacillati</taxon>
        <taxon>Bacillota</taxon>
        <taxon>Clostridia</taxon>
        <taxon>Lachnospirales</taxon>
        <taxon>Lachnospiraceae</taxon>
        <taxon>Ohessyouella</taxon>
    </lineage>
</organism>
<keyword evidence="1" id="KW-0808">Transferase</keyword>
<gene>
    <name evidence="1" type="ORF">NK118_01420</name>
</gene>
<accession>A0ABT1EDY5</accession>
<name>A0ABT1EDY5_9FIRM</name>
<dbReference type="EMBL" id="JAMZFV010000001">
    <property type="protein sequence ID" value="MCP1108908.1"/>
    <property type="molecule type" value="Genomic_DNA"/>
</dbReference>
<keyword evidence="2" id="KW-1185">Reference proteome</keyword>
<dbReference type="Pfam" id="PF08843">
    <property type="entry name" value="AbiEii"/>
    <property type="match status" value="1"/>
</dbReference>
<evidence type="ECO:0000313" key="2">
    <source>
        <dbReference type="Proteomes" id="UP001523565"/>
    </source>
</evidence>
<dbReference type="GO" id="GO:0016740">
    <property type="term" value="F:transferase activity"/>
    <property type="evidence" value="ECO:0007669"/>
    <property type="project" value="UniProtKB-KW"/>
</dbReference>
<dbReference type="Proteomes" id="UP001523565">
    <property type="component" value="Unassembled WGS sequence"/>
</dbReference>
<dbReference type="InterPro" id="IPR014942">
    <property type="entry name" value="AbiEii"/>
</dbReference>
<dbReference type="Gene3D" id="3.10.450.620">
    <property type="entry name" value="JHP933, nucleotidyltransferase-like core domain"/>
    <property type="match status" value="1"/>
</dbReference>
<evidence type="ECO:0000313" key="1">
    <source>
        <dbReference type="EMBL" id="MCP1108908.1"/>
    </source>
</evidence>
<comment type="caution">
    <text evidence="1">The sequence shown here is derived from an EMBL/GenBank/DDBJ whole genome shotgun (WGS) entry which is preliminary data.</text>
</comment>
<proteinExistence type="predicted"/>
<protein>
    <submittedName>
        <fullName evidence="1">Nucleotidyl transferase AbiEii/AbiGii toxin family protein</fullName>
    </submittedName>
</protein>
<reference evidence="1 2" key="1">
    <citation type="journal article" date="2022" name="Genome Biol. Evol.">
        <title>Host diet, physiology and behaviors set the stage for Lachnospiraceae cladogenesis.</title>
        <authorList>
            <person name="Vera-Ponce De Leon A."/>
            <person name="Schneider M."/>
            <person name="Jahnes B.C."/>
            <person name="Sadowski V."/>
            <person name="Camuy-Velez L.A."/>
            <person name="Duan J."/>
            <person name="Sabree Z.L."/>
        </authorList>
    </citation>
    <scope>NUCLEOTIDE SEQUENCE [LARGE SCALE GENOMIC DNA]</scope>
    <source>
        <strain evidence="1 2">PAL227</strain>
    </source>
</reference>
<dbReference type="RefSeq" id="WP_262067814.1">
    <property type="nucleotide sequence ID" value="NZ_JAMXOC010000001.1"/>
</dbReference>
<sequence length="333" mass="39152">MIKVANLPTEERRILFLNTGEKIGMHPSIVEKDFWVCYMLGYLFERCLWKDSFVFKGGTSLSKAYHVINRFSEDIDLIMDWRLIDYDINQPWEMRSKTQQDKLNKRMNVEAEIFLKDIFLPQLISDLHKELNTVPQICIEKEGNEAIVNFAYPQINRDIYLRPEIRMEIGPLAEWTPSHFQNVKSFVAEQYSDVFDAPEAAVRTVDIERTFWEKITILHKVANRQGGKSVPHRYARHYYDVFCMCKTDIKQRALDKKELLAQDIAFKSKFYYSKGAAYETAKIGTLQLLPNEDGIRQLADDYEHMKNMIYGEIPHFSNIVKSLRLLEEEINKS</sequence>